<evidence type="ECO:0000256" key="1">
    <source>
        <dbReference type="SAM" id="Phobius"/>
    </source>
</evidence>
<sequence length="90" mass="10294">MSGPRTQHETVGSRLMAALFSLFVSIPTAALIWLWVNRELAFWGGFVGSRYLLVSVVLFALIAFAAPRLFPTLLGKIWHGMFRVNRWWGW</sequence>
<dbReference type="EMBL" id="LK391969">
    <property type="protein sequence ID" value="CEF25168.1"/>
    <property type="molecule type" value="Genomic_DNA"/>
</dbReference>
<dbReference type="RefSeq" id="WP_044497623.1">
    <property type="nucleotide sequence ID" value="NZ_LK391969.1"/>
</dbReference>
<organism evidence="2">
    <name type="scientific">Pseudomonas saudimassiliensis</name>
    <dbReference type="NCBI Taxonomy" id="1461581"/>
    <lineage>
        <taxon>Bacteria</taxon>
        <taxon>Pseudomonadati</taxon>
        <taxon>Pseudomonadota</taxon>
        <taxon>Gammaproteobacteria</taxon>
        <taxon>Pseudomonadales</taxon>
        <taxon>Pseudomonadaceae</taxon>
        <taxon>Pseudomonas</taxon>
    </lineage>
</organism>
<dbReference type="OrthoDB" id="6120380at2"/>
<accession>A0A078M707</accession>
<feature type="transmembrane region" description="Helical" evidence="1">
    <location>
        <begin position="15"/>
        <end position="36"/>
    </location>
</feature>
<protein>
    <submittedName>
        <fullName evidence="2">Uncharacterized protein</fullName>
    </submittedName>
</protein>
<name>A0A078M707_9PSED</name>
<proteinExistence type="predicted"/>
<evidence type="ECO:0000313" key="2">
    <source>
        <dbReference type="EMBL" id="CEA00486.1"/>
    </source>
</evidence>
<dbReference type="AlphaFoldDB" id="A0A078M707"/>
<dbReference type="EMBL" id="LM997413">
    <property type="protein sequence ID" value="CEA00486.1"/>
    <property type="molecule type" value="Genomic_DNA"/>
</dbReference>
<dbReference type="PATRIC" id="fig|1461581.3.peg.63"/>
<gene>
    <name evidence="2" type="ORF">BN1049_00069</name>
</gene>
<keyword evidence="1" id="KW-0472">Membrane</keyword>
<keyword evidence="1" id="KW-1133">Transmembrane helix</keyword>
<feature type="transmembrane region" description="Helical" evidence="1">
    <location>
        <begin position="42"/>
        <end position="66"/>
    </location>
</feature>
<keyword evidence="1" id="KW-0812">Transmembrane</keyword>
<reference evidence="2" key="1">
    <citation type="submission" date="2014-07" db="EMBL/GenBank/DDBJ databases">
        <authorList>
            <person name="Urmite Genomes Urmite Genomes"/>
        </authorList>
    </citation>
    <scope>NUCLEOTIDE SEQUENCE</scope>
    <source>
        <strain evidence="2">12M76_air</strain>
    </source>
</reference>